<dbReference type="GO" id="GO:0070681">
    <property type="term" value="P:glutaminyl-tRNAGln biosynthesis via transamidation"/>
    <property type="evidence" value="ECO:0007669"/>
    <property type="project" value="TreeGrafter"/>
</dbReference>
<evidence type="ECO:0000313" key="3">
    <source>
        <dbReference type="Proteomes" id="UP000321514"/>
    </source>
</evidence>
<keyword evidence="1" id="KW-0067">ATP-binding</keyword>
<comment type="catalytic activity">
    <reaction evidence="1">
        <text>L-aspartyl-tRNA(Asn) + L-glutamine + ATP + H2O = L-asparaginyl-tRNA(Asn) + L-glutamate + ADP + phosphate + 2 H(+)</text>
        <dbReference type="Rhea" id="RHEA:14513"/>
        <dbReference type="Rhea" id="RHEA-COMP:9674"/>
        <dbReference type="Rhea" id="RHEA-COMP:9677"/>
        <dbReference type="ChEBI" id="CHEBI:15377"/>
        <dbReference type="ChEBI" id="CHEBI:15378"/>
        <dbReference type="ChEBI" id="CHEBI:29985"/>
        <dbReference type="ChEBI" id="CHEBI:30616"/>
        <dbReference type="ChEBI" id="CHEBI:43474"/>
        <dbReference type="ChEBI" id="CHEBI:58359"/>
        <dbReference type="ChEBI" id="CHEBI:78515"/>
        <dbReference type="ChEBI" id="CHEBI:78516"/>
        <dbReference type="ChEBI" id="CHEBI:456216"/>
    </reaction>
</comment>
<dbReference type="InterPro" id="IPR036113">
    <property type="entry name" value="Asp/Glu-ADT_sf_sub_c"/>
</dbReference>
<sequence>MGMALTLEQVRHVATLARLALTPEEEQRMATQLSAVLDAVAQLQTLDVGDVEPTSHATLTASLLREDVTRPSLPPEKVLANAPAKSGTSFAVPKIIE</sequence>
<evidence type="ECO:0000313" key="2">
    <source>
        <dbReference type="EMBL" id="GEN04996.1"/>
    </source>
</evidence>
<dbReference type="GO" id="GO:0050566">
    <property type="term" value="F:asparaginyl-tRNA synthase (glutamine-hydrolyzing) activity"/>
    <property type="evidence" value="ECO:0007669"/>
    <property type="project" value="RHEA"/>
</dbReference>
<dbReference type="SUPFAM" id="SSF141000">
    <property type="entry name" value="Glu-tRNAGln amidotransferase C subunit"/>
    <property type="match status" value="1"/>
</dbReference>
<evidence type="ECO:0000256" key="1">
    <source>
        <dbReference type="HAMAP-Rule" id="MF_00122"/>
    </source>
</evidence>
<dbReference type="Pfam" id="PF02686">
    <property type="entry name" value="GatC"/>
    <property type="match status" value="1"/>
</dbReference>
<dbReference type="PANTHER" id="PTHR15004">
    <property type="entry name" value="GLUTAMYL-TRNA(GLN) AMIDOTRANSFERASE SUBUNIT C, MITOCHONDRIAL"/>
    <property type="match status" value="1"/>
</dbReference>
<dbReference type="AlphaFoldDB" id="A0A511SSS4"/>
<dbReference type="GO" id="GO:0006412">
    <property type="term" value="P:translation"/>
    <property type="evidence" value="ECO:0007669"/>
    <property type="project" value="UniProtKB-UniRule"/>
</dbReference>
<organism evidence="2 3">
    <name type="scientific">Myxococcus fulvus</name>
    <dbReference type="NCBI Taxonomy" id="33"/>
    <lineage>
        <taxon>Bacteria</taxon>
        <taxon>Pseudomonadati</taxon>
        <taxon>Myxococcota</taxon>
        <taxon>Myxococcia</taxon>
        <taxon>Myxococcales</taxon>
        <taxon>Cystobacterineae</taxon>
        <taxon>Myxococcaceae</taxon>
        <taxon>Myxococcus</taxon>
    </lineage>
</organism>
<keyword evidence="2" id="KW-0808">Transferase</keyword>
<dbReference type="GO" id="GO:0016740">
    <property type="term" value="F:transferase activity"/>
    <property type="evidence" value="ECO:0007669"/>
    <property type="project" value="UniProtKB-KW"/>
</dbReference>
<reference evidence="2 3" key="1">
    <citation type="submission" date="2019-07" db="EMBL/GenBank/DDBJ databases">
        <title>Whole genome shotgun sequence of Myxococcus fulvus NBRC 100333.</title>
        <authorList>
            <person name="Hosoyama A."/>
            <person name="Uohara A."/>
            <person name="Ohji S."/>
            <person name="Ichikawa N."/>
        </authorList>
    </citation>
    <scope>NUCLEOTIDE SEQUENCE [LARGE SCALE GENOMIC DNA]</scope>
    <source>
        <strain evidence="2 3">NBRC 100333</strain>
    </source>
</reference>
<proteinExistence type="inferred from homology"/>
<comment type="caution">
    <text evidence="2">The sequence shown here is derived from an EMBL/GenBank/DDBJ whole genome shotgun (WGS) entry which is preliminary data.</text>
</comment>
<dbReference type="Gene3D" id="1.10.20.60">
    <property type="entry name" value="Glu-tRNAGln amidotransferase C subunit, N-terminal domain"/>
    <property type="match status" value="1"/>
</dbReference>
<accession>A0A511SSS4</accession>
<keyword evidence="1" id="KW-0547">Nucleotide-binding</keyword>
<dbReference type="HAMAP" id="MF_00122">
    <property type="entry name" value="GatC"/>
    <property type="match status" value="1"/>
</dbReference>
<dbReference type="GO" id="GO:0050567">
    <property type="term" value="F:glutaminyl-tRNA synthase (glutamine-hydrolyzing) activity"/>
    <property type="evidence" value="ECO:0007669"/>
    <property type="project" value="UniProtKB-UniRule"/>
</dbReference>
<comment type="similarity">
    <text evidence="1">Belongs to the GatC family.</text>
</comment>
<comment type="function">
    <text evidence="1">Allows the formation of correctly charged Asn-tRNA(Asn) or Gln-tRNA(Gln) through the transamidation of misacylated Asp-tRNA(Asn) or Glu-tRNA(Gln) in organisms which lack either or both of asparaginyl-tRNA or glutaminyl-tRNA synthetases. The reaction takes place in the presence of glutamine and ATP through an activated phospho-Asp-tRNA(Asn) or phospho-Glu-tRNA(Gln).</text>
</comment>
<dbReference type="PANTHER" id="PTHR15004:SF0">
    <property type="entry name" value="GLUTAMYL-TRNA(GLN) AMIDOTRANSFERASE SUBUNIT C, MITOCHONDRIAL"/>
    <property type="match status" value="1"/>
</dbReference>
<comment type="subunit">
    <text evidence="1">Heterotrimer of A, B and C subunits.</text>
</comment>
<gene>
    <name evidence="1" type="primary">gatC</name>
    <name evidence="2" type="ORF">MFU01_00330</name>
</gene>
<name>A0A511SSS4_MYXFU</name>
<keyword evidence="1" id="KW-0648">Protein biosynthesis</keyword>
<protein>
    <recommendedName>
        <fullName evidence="1">Aspartyl/glutamyl-tRNA(Asn/Gln) amidotransferase subunit C</fullName>
        <shortName evidence="1">Asp/Glu-ADT subunit C</shortName>
        <ecNumber evidence="1">6.3.5.-</ecNumber>
    </recommendedName>
</protein>
<dbReference type="NCBIfam" id="TIGR00135">
    <property type="entry name" value="gatC"/>
    <property type="match status" value="1"/>
</dbReference>
<dbReference type="GO" id="GO:0005524">
    <property type="term" value="F:ATP binding"/>
    <property type="evidence" value="ECO:0007669"/>
    <property type="project" value="UniProtKB-KW"/>
</dbReference>
<comment type="catalytic activity">
    <reaction evidence="1">
        <text>L-glutamyl-tRNA(Gln) + L-glutamine + ATP + H2O = L-glutaminyl-tRNA(Gln) + L-glutamate + ADP + phosphate + H(+)</text>
        <dbReference type="Rhea" id="RHEA:17521"/>
        <dbReference type="Rhea" id="RHEA-COMP:9681"/>
        <dbReference type="Rhea" id="RHEA-COMP:9684"/>
        <dbReference type="ChEBI" id="CHEBI:15377"/>
        <dbReference type="ChEBI" id="CHEBI:15378"/>
        <dbReference type="ChEBI" id="CHEBI:29985"/>
        <dbReference type="ChEBI" id="CHEBI:30616"/>
        <dbReference type="ChEBI" id="CHEBI:43474"/>
        <dbReference type="ChEBI" id="CHEBI:58359"/>
        <dbReference type="ChEBI" id="CHEBI:78520"/>
        <dbReference type="ChEBI" id="CHEBI:78521"/>
        <dbReference type="ChEBI" id="CHEBI:456216"/>
    </reaction>
</comment>
<dbReference type="EMBL" id="BJXR01000002">
    <property type="protein sequence ID" value="GEN04996.1"/>
    <property type="molecule type" value="Genomic_DNA"/>
</dbReference>
<dbReference type="STRING" id="1334629.MFUL124B02_08185"/>
<dbReference type="GO" id="GO:0006450">
    <property type="term" value="P:regulation of translational fidelity"/>
    <property type="evidence" value="ECO:0007669"/>
    <property type="project" value="InterPro"/>
</dbReference>
<dbReference type="Proteomes" id="UP000321514">
    <property type="component" value="Unassembled WGS sequence"/>
</dbReference>
<dbReference type="InterPro" id="IPR003837">
    <property type="entry name" value="GatC"/>
</dbReference>
<keyword evidence="1" id="KW-0436">Ligase</keyword>
<dbReference type="EC" id="6.3.5.-" evidence="1"/>